<dbReference type="EMBL" id="CAJOBD010017772">
    <property type="protein sequence ID" value="CAF4224338.1"/>
    <property type="molecule type" value="Genomic_DNA"/>
</dbReference>
<reference evidence="2" key="1">
    <citation type="submission" date="2021-02" db="EMBL/GenBank/DDBJ databases">
        <authorList>
            <person name="Nowell W R."/>
        </authorList>
    </citation>
    <scope>NUCLEOTIDE SEQUENCE</scope>
</reference>
<organism evidence="2 3">
    <name type="scientific">Rotaria sordida</name>
    <dbReference type="NCBI Taxonomy" id="392033"/>
    <lineage>
        <taxon>Eukaryota</taxon>
        <taxon>Metazoa</taxon>
        <taxon>Spiralia</taxon>
        <taxon>Gnathifera</taxon>
        <taxon>Rotifera</taxon>
        <taxon>Eurotatoria</taxon>
        <taxon>Bdelloidea</taxon>
        <taxon>Philodinida</taxon>
        <taxon>Philodinidae</taxon>
        <taxon>Rotaria</taxon>
    </lineage>
</organism>
<evidence type="ECO:0000313" key="3">
    <source>
        <dbReference type="Proteomes" id="UP000663836"/>
    </source>
</evidence>
<dbReference type="AlphaFoldDB" id="A0A820CLM5"/>
<feature type="non-terminal residue" evidence="2">
    <location>
        <position position="119"/>
    </location>
</feature>
<proteinExistence type="predicted"/>
<comment type="caution">
    <text evidence="2">The sequence shown here is derived from an EMBL/GenBank/DDBJ whole genome shotgun (WGS) entry which is preliminary data.</text>
</comment>
<protein>
    <submittedName>
        <fullName evidence="2">Uncharacterized protein</fullName>
    </submittedName>
</protein>
<dbReference type="Proteomes" id="UP000663836">
    <property type="component" value="Unassembled WGS sequence"/>
</dbReference>
<evidence type="ECO:0000313" key="2">
    <source>
        <dbReference type="EMBL" id="CAF4224338.1"/>
    </source>
</evidence>
<gene>
    <name evidence="2" type="ORF">JBS370_LOCUS37590</name>
</gene>
<name>A0A820CLM5_9BILA</name>
<evidence type="ECO:0000256" key="1">
    <source>
        <dbReference type="SAM" id="MobiDB-lite"/>
    </source>
</evidence>
<feature type="compositionally biased region" description="Polar residues" evidence="1">
    <location>
        <begin position="40"/>
        <end position="52"/>
    </location>
</feature>
<accession>A0A820CLM5</accession>
<feature type="non-terminal residue" evidence="2">
    <location>
        <position position="1"/>
    </location>
</feature>
<feature type="compositionally biased region" description="Low complexity" evidence="1">
    <location>
        <begin position="12"/>
        <end position="27"/>
    </location>
</feature>
<feature type="region of interest" description="Disordered" evidence="1">
    <location>
        <begin position="1"/>
        <end position="52"/>
    </location>
</feature>
<sequence>KHQRRTHHVTEKSSSNELNNNLSPNKSISNENIYEIQPIASESSTHTTNPPSTITITELDTDEMPILFRRDANKPIVFSVTCLERDQLDIVNEFLRKFPSRVSQTTTINSQTTHLITND</sequence>